<dbReference type="GO" id="GO:0007264">
    <property type="term" value="P:small GTPase-mediated signal transduction"/>
    <property type="evidence" value="ECO:0007669"/>
    <property type="project" value="InterPro"/>
</dbReference>
<keyword evidence="1" id="KW-1185">Reference proteome</keyword>
<organism evidence="1 2">
    <name type="scientific">Panthera pardus</name>
    <name type="common">Leopard</name>
    <name type="synonym">Felis pardus</name>
    <dbReference type="NCBI Taxonomy" id="9691"/>
    <lineage>
        <taxon>Eukaryota</taxon>
        <taxon>Metazoa</taxon>
        <taxon>Chordata</taxon>
        <taxon>Craniata</taxon>
        <taxon>Vertebrata</taxon>
        <taxon>Euteleostomi</taxon>
        <taxon>Mammalia</taxon>
        <taxon>Eutheria</taxon>
        <taxon>Laurasiatheria</taxon>
        <taxon>Carnivora</taxon>
        <taxon>Feliformia</taxon>
        <taxon>Felidae</taxon>
        <taxon>Pantherinae</taxon>
        <taxon>Panthera</taxon>
    </lineage>
</organism>
<accession>A0A9W2VV48</accession>
<dbReference type="GO" id="GO:0005085">
    <property type="term" value="F:guanyl-nucleotide exchange factor activity"/>
    <property type="evidence" value="ECO:0007669"/>
    <property type="project" value="InterPro"/>
</dbReference>
<sequence length="76" mass="9050">MVMLDTAMEDYLKGDEINHKKKTKEYKVMKEIMLLQVAADNYTLEPKEQFRAWFQTVERLSEDESYILSCQLEPQS</sequence>
<dbReference type="Gene3D" id="1.10.840.10">
    <property type="entry name" value="Ras guanine-nucleotide exchange factors catalytic domain"/>
    <property type="match status" value="1"/>
</dbReference>
<reference evidence="2" key="1">
    <citation type="submission" date="2025-08" db="UniProtKB">
        <authorList>
            <consortium name="RefSeq"/>
        </authorList>
    </citation>
    <scope>IDENTIFICATION</scope>
    <source>
        <tissue evidence="2">Whole blood</tissue>
    </source>
</reference>
<protein>
    <submittedName>
        <fullName evidence="2">Ral-GDS-related protein</fullName>
    </submittedName>
</protein>
<evidence type="ECO:0000313" key="1">
    <source>
        <dbReference type="Proteomes" id="UP001165780"/>
    </source>
</evidence>
<dbReference type="InterPro" id="IPR036964">
    <property type="entry name" value="RASGEF_cat_dom_sf"/>
</dbReference>
<proteinExistence type="predicted"/>
<dbReference type="InterPro" id="IPR023578">
    <property type="entry name" value="Ras_GEF_dom_sf"/>
</dbReference>
<dbReference type="Proteomes" id="UP001165780">
    <property type="component" value="Unplaced"/>
</dbReference>
<dbReference type="SUPFAM" id="SSF48366">
    <property type="entry name" value="Ras GEF"/>
    <property type="match status" value="1"/>
</dbReference>
<dbReference type="AlphaFoldDB" id="A0A9W2VV48"/>
<gene>
    <name evidence="2" type="primary">RGL4</name>
</gene>
<name>A0A9W2VV48_PANPR</name>
<evidence type="ECO:0000313" key="2">
    <source>
        <dbReference type="RefSeq" id="XP_053762471.1"/>
    </source>
</evidence>
<dbReference type="RefSeq" id="XP_053762471.1">
    <property type="nucleotide sequence ID" value="XM_053906496.1"/>
</dbReference>
<dbReference type="CTD" id="266747"/>
<dbReference type="GeneID" id="128778164"/>